<keyword evidence="4" id="KW-0808">Transferase</keyword>
<dbReference type="InterPro" id="IPR002659">
    <property type="entry name" value="Glyco_trans_31"/>
</dbReference>
<evidence type="ECO:0000256" key="4">
    <source>
        <dbReference type="ARBA" id="ARBA00022679"/>
    </source>
</evidence>
<keyword evidence="8 11" id="KW-0333">Golgi apparatus</keyword>
<evidence type="ECO:0000256" key="6">
    <source>
        <dbReference type="ARBA" id="ARBA00022968"/>
    </source>
</evidence>
<comment type="caution">
    <text evidence="12">The sequence shown here is derived from an EMBL/GenBank/DDBJ whole genome shotgun (WGS) entry which is preliminary data.</text>
</comment>
<gene>
    <name evidence="12" type="ORF">JTE90_009197</name>
</gene>
<keyword evidence="5" id="KW-0812">Transmembrane</keyword>
<keyword evidence="6" id="KW-0735">Signal-anchor</keyword>
<dbReference type="Pfam" id="PF01762">
    <property type="entry name" value="Galactosyl_T"/>
    <property type="match status" value="1"/>
</dbReference>
<dbReference type="GO" id="GO:0000139">
    <property type="term" value="C:Golgi membrane"/>
    <property type="evidence" value="ECO:0007669"/>
    <property type="project" value="UniProtKB-SubCell"/>
</dbReference>
<evidence type="ECO:0000256" key="5">
    <source>
        <dbReference type="ARBA" id="ARBA00022692"/>
    </source>
</evidence>
<dbReference type="EC" id="2.4.1.-" evidence="11"/>
<keyword evidence="9" id="KW-0472">Membrane</keyword>
<dbReference type="GO" id="GO:0006493">
    <property type="term" value="P:protein O-linked glycosylation"/>
    <property type="evidence" value="ECO:0007669"/>
    <property type="project" value="TreeGrafter"/>
</dbReference>
<dbReference type="GO" id="GO:0016758">
    <property type="term" value="F:hexosyltransferase activity"/>
    <property type="evidence" value="ECO:0007669"/>
    <property type="project" value="InterPro"/>
</dbReference>
<evidence type="ECO:0000256" key="2">
    <source>
        <dbReference type="ARBA" id="ARBA00008661"/>
    </source>
</evidence>
<keyword evidence="10" id="KW-0325">Glycoprotein</keyword>
<dbReference type="PANTHER" id="PTHR11214:SF376">
    <property type="entry name" value="HEXOSYLTRANSFERASE"/>
    <property type="match status" value="1"/>
</dbReference>
<dbReference type="EMBL" id="JAFNEN010000230">
    <property type="protein sequence ID" value="KAG8188809.1"/>
    <property type="molecule type" value="Genomic_DNA"/>
</dbReference>
<name>A0AAV6UXF4_9ARAC</name>
<reference evidence="12 13" key="1">
    <citation type="journal article" date="2022" name="Nat. Ecol. Evol.">
        <title>A masculinizing supergene underlies an exaggerated male reproductive morph in a spider.</title>
        <authorList>
            <person name="Hendrickx F."/>
            <person name="De Corte Z."/>
            <person name="Sonet G."/>
            <person name="Van Belleghem S.M."/>
            <person name="Kostlbacher S."/>
            <person name="Vangestel C."/>
        </authorList>
    </citation>
    <scope>NUCLEOTIDE SEQUENCE [LARGE SCALE GENOMIC DNA]</scope>
    <source>
        <strain evidence="12">W744_W776</strain>
    </source>
</reference>
<comment type="similarity">
    <text evidence="2 11">Belongs to the glycosyltransferase 31 family.</text>
</comment>
<dbReference type="FunFam" id="3.90.550.50:FF:000001">
    <property type="entry name" value="Hexosyltransferase"/>
    <property type="match status" value="1"/>
</dbReference>
<evidence type="ECO:0000256" key="8">
    <source>
        <dbReference type="ARBA" id="ARBA00023034"/>
    </source>
</evidence>
<evidence type="ECO:0000256" key="11">
    <source>
        <dbReference type="RuleBase" id="RU363063"/>
    </source>
</evidence>
<comment type="subcellular location">
    <subcellularLocation>
        <location evidence="1 11">Golgi apparatus membrane</location>
        <topology evidence="1 11">Single-pass type II membrane protein</topology>
    </subcellularLocation>
</comment>
<keyword evidence="3 11" id="KW-0328">Glycosyltransferase</keyword>
<evidence type="ECO:0000313" key="12">
    <source>
        <dbReference type="EMBL" id="KAG8188809.1"/>
    </source>
</evidence>
<sequence>MIQVLSPIVIYFSKKNSNHLFLITIFMLSSGLFRIKKLGLSFIFVISTILLLSKTVLQRRPSIDPIPPNEITVHPSYSAISPPIFSQWTAKPCQVGEKIDLLIVVHSSPSHILHRKAIRQTWGSNAVGQGLNIRTVFAVGRSKLPRIQQRVNSESKANGDIVGVEMIDSYTNLTLKHVAGLRWAVKNCAGVEYVLKADDDAFVDVSRALKVIKSAGLSSSSIACRVVPQGTSPRRFGKWMVTRQDYPYDAYPEYCSGLAYFGRPSAMAKVYEAAVSGKVPYLWIDDVYLTGLAAQAAEVSRLDIGVWFARTEDMVIKWMKSAGDTKRVLPWIVAEMTPRHWPSEAEDLWRMIRMTQRKPLNSLR</sequence>
<accession>A0AAV6UXF4</accession>
<protein>
    <recommendedName>
        <fullName evidence="11">Hexosyltransferase</fullName>
        <ecNumber evidence="11">2.4.1.-</ecNumber>
    </recommendedName>
</protein>
<evidence type="ECO:0000256" key="10">
    <source>
        <dbReference type="ARBA" id="ARBA00023180"/>
    </source>
</evidence>
<evidence type="ECO:0000256" key="3">
    <source>
        <dbReference type="ARBA" id="ARBA00022676"/>
    </source>
</evidence>
<dbReference type="PANTHER" id="PTHR11214">
    <property type="entry name" value="BETA-1,3-N-ACETYLGLUCOSAMINYLTRANSFERASE"/>
    <property type="match status" value="1"/>
</dbReference>
<proteinExistence type="inferred from homology"/>
<dbReference type="Proteomes" id="UP000827092">
    <property type="component" value="Unassembled WGS sequence"/>
</dbReference>
<evidence type="ECO:0000256" key="9">
    <source>
        <dbReference type="ARBA" id="ARBA00023136"/>
    </source>
</evidence>
<organism evidence="12 13">
    <name type="scientific">Oedothorax gibbosus</name>
    <dbReference type="NCBI Taxonomy" id="931172"/>
    <lineage>
        <taxon>Eukaryota</taxon>
        <taxon>Metazoa</taxon>
        <taxon>Ecdysozoa</taxon>
        <taxon>Arthropoda</taxon>
        <taxon>Chelicerata</taxon>
        <taxon>Arachnida</taxon>
        <taxon>Araneae</taxon>
        <taxon>Araneomorphae</taxon>
        <taxon>Entelegynae</taxon>
        <taxon>Araneoidea</taxon>
        <taxon>Linyphiidae</taxon>
        <taxon>Erigoninae</taxon>
        <taxon>Oedothorax</taxon>
    </lineage>
</organism>
<evidence type="ECO:0000256" key="1">
    <source>
        <dbReference type="ARBA" id="ARBA00004323"/>
    </source>
</evidence>
<evidence type="ECO:0000313" key="13">
    <source>
        <dbReference type="Proteomes" id="UP000827092"/>
    </source>
</evidence>
<keyword evidence="13" id="KW-1185">Reference proteome</keyword>
<keyword evidence="7" id="KW-1133">Transmembrane helix</keyword>
<dbReference type="Gene3D" id="3.90.550.50">
    <property type="match status" value="1"/>
</dbReference>
<dbReference type="AlphaFoldDB" id="A0AAV6UXF4"/>
<evidence type="ECO:0000256" key="7">
    <source>
        <dbReference type="ARBA" id="ARBA00022989"/>
    </source>
</evidence>